<organism evidence="2 3">
    <name type="scientific">Verticillium nonalfalfae</name>
    <dbReference type="NCBI Taxonomy" id="1051616"/>
    <lineage>
        <taxon>Eukaryota</taxon>
        <taxon>Fungi</taxon>
        <taxon>Dikarya</taxon>
        <taxon>Ascomycota</taxon>
        <taxon>Pezizomycotina</taxon>
        <taxon>Sordariomycetes</taxon>
        <taxon>Hypocreomycetidae</taxon>
        <taxon>Glomerellales</taxon>
        <taxon>Plectosphaerellaceae</taxon>
        <taxon>Verticillium</taxon>
    </lineage>
</organism>
<name>A0A3M9YAC6_9PEZI</name>
<dbReference type="Pfam" id="PF06283">
    <property type="entry name" value="ThuA"/>
    <property type="match status" value="1"/>
</dbReference>
<accession>A0A3M9YAC6</accession>
<sequence>MLKPHILLFSKTAAYRHTSIEPAVAALLALATTSGLFTAAHFEDAEASFAAESLRAFTAVVLLHCSGEFLTSEQLGALQAFVRGGGGVVAVHGAASGMKSSLWYGELVGAHFDMHPPPEPGTVVAEGRHYILGNATGKEHWMDEWYNFVTHPRDRQGLRVLLRGVTTSFHGGKMGDDHPLAWVREFEGGRSFYTALGHFDEAYSDEWFMGLLTRGILWVSRAEDTWNPKTRATGT</sequence>
<dbReference type="InterPro" id="IPR029062">
    <property type="entry name" value="Class_I_gatase-like"/>
</dbReference>
<dbReference type="PANTHER" id="PTHR40469">
    <property type="entry name" value="SECRETED GLYCOSYL HYDROLASE"/>
    <property type="match status" value="1"/>
</dbReference>
<dbReference type="SUPFAM" id="SSF52317">
    <property type="entry name" value="Class I glutamine amidotransferase-like"/>
    <property type="match status" value="1"/>
</dbReference>
<dbReference type="AlphaFoldDB" id="A0A3M9YAC6"/>
<keyword evidence="3" id="KW-1185">Reference proteome</keyword>
<dbReference type="GeneID" id="39610156"/>
<proteinExistence type="predicted"/>
<reference evidence="2 3" key="1">
    <citation type="submission" date="2018-10" db="EMBL/GenBank/DDBJ databases">
        <title>Genome sequence of Verticillium nonalfalfae VnAa140.</title>
        <authorList>
            <person name="Stajich J.E."/>
            <person name="Kasson M.T."/>
        </authorList>
    </citation>
    <scope>NUCLEOTIDE SEQUENCE [LARGE SCALE GENOMIC DNA]</scope>
    <source>
        <strain evidence="2 3">VnAa140</strain>
    </source>
</reference>
<comment type="caution">
    <text evidence="2">The sequence shown here is derived from an EMBL/GenBank/DDBJ whole genome shotgun (WGS) entry which is preliminary data.</text>
</comment>
<feature type="domain" description="ThuA-like" evidence="1">
    <location>
        <begin position="6"/>
        <end position="219"/>
    </location>
</feature>
<dbReference type="Proteomes" id="UP000267145">
    <property type="component" value="Unassembled WGS sequence"/>
</dbReference>
<dbReference type="PANTHER" id="PTHR40469:SF2">
    <property type="entry name" value="GALACTOSE-BINDING DOMAIN-LIKE SUPERFAMILY PROTEIN"/>
    <property type="match status" value="1"/>
</dbReference>
<evidence type="ECO:0000313" key="3">
    <source>
        <dbReference type="Proteomes" id="UP000267145"/>
    </source>
</evidence>
<dbReference type="Gene3D" id="3.40.50.880">
    <property type="match status" value="1"/>
</dbReference>
<evidence type="ECO:0000313" key="2">
    <source>
        <dbReference type="EMBL" id="RNJ57075.1"/>
    </source>
</evidence>
<dbReference type="EMBL" id="RBVV01000046">
    <property type="protein sequence ID" value="RNJ57075.1"/>
    <property type="molecule type" value="Genomic_DNA"/>
</dbReference>
<dbReference type="RefSeq" id="XP_028495233.1">
    <property type="nucleotide sequence ID" value="XM_028640597.1"/>
</dbReference>
<evidence type="ECO:0000259" key="1">
    <source>
        <dbReference type="Pfam" id="PF06283"/>
    </source>
</evidence>
<protein>
    <recommendedName>
        <fullName evidence="1">ThuA-like domain-containing protein</fullName>
    </recommendedName>
</protein>
<gene>
    <name evidence="2" type="ORF">D7B24_006467</name>
</gene>
<dbReference type="InterPro" id="IPR029010">
    <property type="entry name" value="ThuA-like"/>
</dbReference>